<dbReference type="NCBIfam" id="TIGR00481">
    <property type="entry name" value="YbhB/YbcL family Raf kinase inhibitor-like protein"/>
    <property type="match status" value="1"/>
</dbReference>
<dbReference type="RefSeq" id="WP_255034953.1">
    <property type="nucleotide sequence ID" value="NZ_CP101414.1"/>
</dbReference>
<organism evidence="1 2">
    <name type="scientific">Mycoplasma bradburyae</name>
    <dbReference type="NCBI Taxonomy" id="2963128"/>
    <lineage>
        <taxon>Bacteria</taxon>
        <taxon>Bacillati</taxon>
        <taxon>Mycoplasmatota</taxon>
        <taxon>Mollicutes</taxon>
        <taxon>Mycoplasmataceae</taxon>
        <taxon>Mycoplasma</taxon>
    </lineage>
</organism>
<dbReference type="Pfam" id="PF01161">
    <property type="entry name" value="PBP"/>
    <property type="match status" value="1"/>
</dbReference>
<reference evidence="1" key="1">
    <citation type="submission" date="2021-11" db="EMBL/GenBank/DDBJ databases">
        <title>Description of Mycoplasma bradburyaesp. nov.from sea birds: a tribute to a great mycoplasmologist.</title>
        <authorList>
            <person name="Ramirez A.S."/>
            <person name="Poveda C."/>
            <person name="Suarez-Perez A."/>
            <person name="Rosales R.S."/>
            <person name="Dijkman R."/>
            <person name="Feberwee A."/>
            <person name="Spergser J."/>
            <person name="Szostak M.P."/>
            <person name="Ressel L."/>
            <person name="Calabuig P."/>
            <person name="Catania S."/>
            <person name="Gobbo F."/>
            <person name="Timofte D."/>
            <person name="Poveda J.B."/>
        </authorList>
    </citation>
    <scope>NUCLEOTIDE SEQUENCE [LARGE SCALE GENOMIC DNA]</scope>
    <source>
        <strain evidence="1">T158</strain>
    </source>
</reference>
<keyword evidence="2" id="KW-1185">Reference proteome</keyword>
<dbReference type="InterPro" id="IPR005247">
    <property type="entry name" value="YbhB_YbcL/LppC-like"/>
</dbReference>
<gene>
    <name evidence="1" type="ORF">LNO68_02175</name>
</gene>
<evidence type="ECO:0000313" key="2">
    <source>
        <dbReference type="Proteomes" id="UP001220940"/>
    </source>
</evidence>
<comment type="caution">
    <text evidence="1">The sequence shown here is derived from an EMBL/GenBank/DDBJ whole genome shotgun (WGS) entry which is preliminary data.</text>
</comment>
<keyword evidence="1" id="KW-0649">Protein kinase inhibitor</keyword>
<dbReference type="SUPFAM" id="SSF49777">
    <property type="entry name" value="PEBP-like"/>
    <property type="match status" value="1"/>
</dbReference>
<evidence type="ECO:0000313" key="1">
    <source>
        <dbReference type="EMBL" id="MDC4181990.1"/>
    </source>
</evidence>
<dbReference type="EMBL" id="JAJHZM010000011">
    <property type="protein sequence ID" value="MDC4181990.1"/>
    <property type="molecule type" value="Genomic_DNA"/>
</dbReference>
<dbReference type="Proteomes" id="UP001220940">
    <property type="component" value="Unassembled WGS sequence"/>
</dbReference>
<dbReference type="InterPro" id="IPR008914">
    <property type="entry name" value="PEBP"/>
</dbReference>
<name>A0ABT5GAI5_9MOLU</name>
<dbReference type="InterPro" id="IPR036610">
    <property type="entry name" value="PEBP-like_sf"/>
</dbReference>
<proteinExistence type="predicted"/>
<dbReference type="Gene3D" id="3.90.280.10">
    <property type="entry name" value="PEBP-like"/>
    <property type="match status" value="1"/>
</dbReference>
<accession>A0ABT5GAI5</accession>
<protein>
    <submittedName>
        <fullName evidence="1">YbhB/YbcL family Raf kinase inhibitor-like protein</fullName>
    </submittedName>
</protein>
<sequence>MTNKNTTIRSSCFIEKGNGIYLKNETVKQNNERYESLDLAWDKIESAKSYALVMVDYEASRVIGQSFIHWVVANIKGNELAYAANINNSEIIQGLNSTAQGMTETSKGVIIECVPSAFKNTPEAASDYLPPLPPDDSHLYTIRVYGLDVEKLDLPKHYNLSDLNAKIIEHCVGEHELHFWYKPN</sequence>
<dbReference type="CDD" id="cd00865">
    <property type="entry name" value="PEBP_bact_arch"/>
    <property type="match status" value="1"/>
</dbReference>
<dbReference type="GO" id="GO:0004860">
    <property type="term" value="F:protein kinase inhibitor activity"/>
    <property type="evidence" value="ECO:0007669"/>
    <property type="project" value="UniProtKB-KW"/>
</dbReference>